<comment type="caution">
    <text evidence="2">The sequence shown here is derived from an EMBL/GenBank/DDBJ whole genome shotgun (WGS) entry which is preliminary data.</text>
</comment>
<gene>
    <name evidence="2" type="ORF">AK812_SmicGene37312</name>
</gene>
<evidence type="ECO:0000256" key="1">
    <source>
        <dbReference type="SAM" id="MobiDB-lite"/>
    </source>
</evidence>
<reference evidence="2 3" key="1">
    <citation type="submission" date="2016-02" db="EMBL/GenBank/DDBJ databases">
        <title>Genome analysis of coral dinoflagellate symbionts highlights evolutionary adaptations to a symbiotic lifestyle.</title>
        <authorList>
            <person name="Aranda M."/>
            <person name="Li Y."/>
            <person name="Liew Y.J."/>
            <person name="Baumgarten S."/>
            <person name="Simakov O."/>
            <person name="Wilson M."/>
            <person name="Piel J."/>
            <person name="Ashoor H."/>
            <person name="Bougouffa S."/>
            <person name="Bajic V.B."/>
            <person name="Ryu T."/>
            <person name="Ravasi T."/>
            <person name="Bayer T."/>
            <person name="Micklem G."/>
            <person name="Kim H."/>
            <person name="Bhak J."/>
            <person name="Lajeunesse T.C."/>
            <person name="Voolstra C.R."/>
        </authorList>
    </citation>
    <scope>NUCLEOTIDE SEQUENCE [LARGE SCALE GENOMIC DNA]</scope>
    <source>
        <strain evidence="2 3">CCMP2467</strain>
    </source>
</reference>
<keyword evidence="3" id="KW-1185">Reference proteome</keyword>
<protein>
    <submittedName>
        <fullName evidence="2">Uncharacterized protein</fullName>
    </submittedName>
</protein>
<dbReference type="EMBL" id="LSRX01001226">
    <property type="protein sequence ID" value="OLP82066.1"/>
    <property type="molecule type" value="Genomic_DNA"/>
</dbReference>
<feature type="region of interest" description="Disordered" evidence="1">
    <location>
        <begin position="245"/>
        <end position="272"/>
    </location>
</feature>
<sequence length="346" mass="38025">MRLLCDSAVAGALTHGRALFFARSSQPQHVSAQRTAVRNRMFLEARCASRRLRPSFRNPLVPTGPAREECHGSLHAASCGGCGDGNCRLVSRLLRVTAKSREVQPCVLSASADLTWRTPTFGPAFGEQKFEALSVGVPCYFAARVRMLAVRKVSSFLLAHAFGWMPCCNSSTSPQLCLGRVYRGTCASVRRRKISYGLHTLRVRTFADVVRRRRWRPPLRIRELIGRWPREACAGTVRSAWKVGASPPRGCEDEEESGKAVHRTPGSSPRTVELSAVAHSTRPCMGRIGQAAMWATACLQCECTGFAAGLTVSLLLLSVYRACFGELVCLRLWPWALCETPKVFGS</sequence>
<name>A0A1Q9CGR3_SYMMI</name>
<dbReference type="AlphaFoldDB" id="A0A1Q9CGR3"/>
<dbReference type="OrthoDB" id="10275238at2759"/>
<evidence type="ECO:0000313" key="3">
    <source>
        <dbReference type="Proteomes" id="UP000186817"/>
    </source>
</evidence>
<proteinExistence type="predicted"/>
<evidence type="ECO:0000313" key="2">
    <source>
        <dbReference type="EMBL" id="OLP82066.1"/>
    </source>
</evidence>
<accession>A0A1Q9CGR3</accession>
<dbReference type="Proteomes" id="UP000186817">
    <property type="component" value="Unassembled WGS sequence"/>
</dbReference>
<organism evidence="2 3">
    <name type="scientific">Symbiodinium microadriaticum</name>
    <name type="common">Dinoflagellate</name>
    <name type="synonym">Zooxanthella microadriatica</name>
    <dbReference type="NCBI Taxonomy" id="2951"/>
    <lineage>
        <taxon>Eukaryota</taxon>
        <taxon>Sar</taxon>
        <taxon>Alveolata</taxon>
        <taxon>Dinophyceae</taxon>
        <taxon>Suessiales</taxon>
        <taxon>Symbiodiniaceae</taxon>
        <taxon>Symbiodinium</taxon>
    </lineage>
</organism>